<dbReference type="AlphaFoldDB" id="A0A5C6LY12"/>
<keyword evidence="1" id="KW-0378">Hydrolase</keyword>
<proteinExistence type="predicted"/>
<organism evidence="1 2">
    <name type="scientific">Chitinophaga pinensis</name>
    <dbReference type="NCBI Taxonomy" id="79329"/>
    <lineage>
        <taxon>Bacteria</taxon>
        <taxon>Pseudomonadati</taxon>
        <taxon>Bacteroidota</taxon>
        <taxon>Chitinophagia</taxon>
        <taxon>Chitinophagales</taxon>
        <taxon>Chitinophagaceae</taxon>
        <taxon>Chitinophaga</taxon>
    </lineage>
</organism>
<accession>A0A5C6LY12</accession>
<keyword evidence="1" id="KW-0121">Carboxypeptidase</keyword>
<gene>
    <name evidence="1" type="ORF">FEF09_02870</name>
</gene>
<comment type="caution">
    <text evidence="1">The sequence shown here is derived from an EMBL/GenBank/DDBJ whole genome shotgun (WGS) entry which is preliminary data.</text>
</comment>
<dbReference type="InterPro" id="IPR013783">
    <property type="entry name" value="Ig-like_fold"/>
</dbReference>
<evidence type="ECO:0000313" key="1">
    <source>
        <dbReference type="EMBL" id="TWW02101.1"/>
    </source>
</evidence>
<dbReference type="Gene3D" id="2.60.40.10">
    <property type="entry name" value="Immunoglobulins"/>
    <property type="match status" value="1"/>
</dbReference>
<evidence type="ECO:0000313" key="2">
    <source>
        <dbReference type="Proteomes" id="UP000318815"/>
    </source>
</evidence>
<dbReference type="OrthoDB" id="8764943at2"/>
<reference evidence="1 2" key="1">
    <citation type="submission" date="2019-08" db="EMBL/GenBank/DDBJ databases">
        <title>Whole genome sequencing of chitin degrading bacteria Chitinophaga pinensis YS16.</title>
        <authorList>
            <person name="Singh R.P."/>
            <person name="Manchanda G."/>
            <person name="Maurya I.K."/>
            <person name="Joshi N.K."/>
            <person name="Srivastava A.K."/>
        </authorList>
    </citation>
    <scope>NUCLEOTIDE SEQUENCE [LARGE SCALE GENOMIC DNA]</scope>
    <source>
        <strain evidence="1 2">YS-16</strain>
    </source>
</reference>
<dbReference type="SUPFAM" id="SSF49478">
    <property type="entry name" value="Cna protein B-type domain"/>
    <property type="match status" value="1"/>
</dbReference>
<keyword evidence="2" id="KW-1185">Reference proteome</keyword>
<sequence>MAGNVFWKYNDYVGNKPDAGATVALYSTKDTIKHKATCDVNGNFKFDKINVGNYILVVTSKSTNASPKDHLQNIIDHFAEVNYVTKHDLSKLNFTAHFNTLRDSIRALLVKDVSATHDYVNLINQRKEMEDSLSSFSSRILFDIYQQSPAATVPRSLSNKFYYSTITVEPEKTNNVAIDFGITYN</sequence>
<protein>
    <submittedName>
        <fullName evidence="1">Carboxypeptidase-like regulatory domain-containing protein</fullName>
    </submittedName>
</protein>
<dbReference type="Proteomes" id="UP000318815">
    <property type="component" value="Unassembled WGS sequence"/>
</dbReference>
<keyword evidence="1" id="KW-0645">Protease</keyword>
<dbReference type="RefSeq" id="WP_146303589.1">
    <property type="nucleotide sequence ID" value="NZ_VOHS01000002.1"/>
</dbReference>
<dbReference type="GO" id="GO:0004180">
    <property type="term" value="F:carboxypeptidase activity"/>
    <property type="evidence" value="ECO:0007669"/>
    <property type="project" value="UniProtKB-KW"/>
</dbReference>
<name>A0A5C6LY12_9BACT</name>
<dbReference type="EMBL" id="VOHS01000002">
    <property type="protein sequence ID" value="TWW02101.1"/>
    <property type="molecule type" value="Genomic_DNA"/>
</dbReference>